<feature type="compositionally biased region" description="Basic and acidic residues" evidence="3">
    <location>
        <begin position="606"/>
        <end position="615"/>
    </location>
</feature>
<dbReference type="PROSITE" id="PS50009">
    <property type="entry name" value="RASGEF_CAT"/>
    <property type="match status" value="1"/>
</dbReference>
<dbReference type="InterPro" id="IPR027417">
    <property type="entry name" value="P-loop_NTPase"/>
</dbReference>
<proteinExistence type="predicted"/>
<feature type="compositionally biased region" description="Low complexity" evidence="3">
    <location>
        <begin position="482"/>
        <end position="496"/>
    </location>
</feature>
<dbReference type="EMBL" id="KZ084100">
    <property type="protein sequence ID" value="OSD03449.1"/>
    <property type="molecule type" value="Genomic_DNA"/>
</dbReference>
<dbReference type="Gene3D" id="1.20.870.10">
    <property type="entry name" value="Son of sevenless (SoS) protein Chain: S domain 1"/>
    <property type="match status" value="1"/>
</dbReference>
<organism evidence="6 7">
    <name type="scientific">Trametes coccinea (strain BRFM310)</name>
    <name type="common">Pycnoporus coccineus</name>
    <dbReference type="NCBI Taxonomy" id="1353009"/>
    <lineage>
        <taxon>Eukaryota</taxon>
        <taxon>Fungi</taxon>
        <taxon>Dikarya</taxon>
        <taxon>Basidiomycota</taxon>
        <taxon>Agaricomycotina</taxon>
        <taxon>Agaricomycetes</taxon>
        <taxon>Polyporales</taxon>
        <taxon>Polyporaceae</taxon>
        <taxon>Trametes</taxon>
    </lineage>
</organism>
<dbReference type="PANTHER" id="PTHR23113:SF348">
    <property type="entry name" value="GUANYL-NUCLEOTIDE EXCHANGE FACTOR RASGEF, PUTATIVE (AFU_ORTHOLOGUE AFUA_1G04700)-RELATED"/>
    <property type="match status" value="1"/>
</dbReference>
<feature type="compositionally biased region" description="Low complexity" evidence="3">
    <location>
        <begin position="63"/>
        <end position="78"/>
    </location>
</feature>
<feature type="region of interest" description="Disordered" evidence="3">
    <location>
        <begin position="754"/>
        <end position="804"/>
    </location>
</feature>
<dbReference type="SUPFAM" id="SSF48366">
    <property type="entry name" value="Ras GEF"/>
    <property type="match status" value="1"/>
</dbReference>
<evidence type="ECO:0000313" key="6">
    <source>
        <dbReference type="EMBL" id="OSD03449.1"/>
    </source>
</evidence>
<accession>A0A1Y2IQP3</accession>
<dbReference type="InterPro" id="IPR023578">
    <property type="entry name" value="Ras_GEF_dom_sf"/>
</dbReference>
<feature type="compositionally biased region" description="Pro residues" evidence="3">
    <location>
        <begin position="783"/>
        <end position="793"/>
    </location>
</feature>
<dbReference type="GO" id="GO:0005886">
    <property type="term" value="C:plasma membrane"/>
    <property type="evidence" value="ECO:0007669"/>
    <property type="project" value="TreeGrafter"/>
</dbReference>
<dbReference type="Gene3D" id="1.10.840.10">
    <property type="entry name" value="Ras guanine-nucleotide exchange factors catalytic domain"/>
    <property type="match status" value="1"/>
</dbReference>
<dbReference type="InterPro" id="IPR001895">
    <property type="entry name" value="RASGEF_cat_dom"/>
</dbReference>
<dbReference type="GO" id="GO:0005085">
    <property type="term" value="F:guanyl-nucleotide exchange factor activity"/>
    <property type="evidence" value="ECO:0007669"/>
    <property type="project" value="UniProtKB-KW"/>
</dbReference>
<dbReference type="CDD" id="cd06224">
    <property type="entry name" value="REM"/>
    <property type="match status" value="1"/>
</dbReference>
<gene>
    <name evidence="6" type="ORF">PYCCODRAFT_1434348</name>
</gene>
<evidence type="ECO:0000256" key="1">
    <source>
        <dbReference type="ARBA" id="ARBA00022658"/>
    </source>
</evidence>
<dbReference type="InterPro" id="IPR036964">
    <property type="entry name" value="RASGEF_cat_dom_sf"/>
</dbReference>
<evidence type="ECO:0000313" key="7">
    <source>
        <dbReference type="Proteomes" id="UP000193067"/>
    </source>
</evidence>
<dbReference type="STRING" id="1353009.A0A1Y2IQP3"/>
<evidence type="ECO:0000259" key="5">
    <source>
        <dbReference type="PROSITE" id="PS50212"/>
    </source>
</evidence>
<dbReference type="OrthoDB" id="28357at2759"/>
<evidence type="ECO:0000259" key="4">
    <source>
        <dbReference type="PROSITE" id="PS50009"/>
    </source>
</evidence>
<feature type="compositionally biased region" description="Polar residues" evidence="3">
    <location>
        <begin position="590"/>
        <end position="602"/>
    </location>
</feature>
<dbReference type="InterPro" id="IPR008937">
    <property type="entry name" value="Ras-like_GEF"/>
</dbReference>
<dbReference type="Pfam" id="PF00617">
    <property type="entry name" value="RasGEF"/>
    <property type="match status" value="1"/>
</dbReference>
<dbReference type="Gene3D" id="3.40.50.300">
    <property type="entry name" value="P-loop containing nucleotide triphosphate hydrolases"/>
    <property type="match status" value="1"/>
</dbReference>
<dbReference type="GO" id="GO:0007265">
    <property type="term" value="P:Ras protein signal transduction"/>
    <property type="evidence" value="ECO:0007669"/>
    <property type="project" value="TreeGrafter"/>
</dbReference>
<feature type="compositionally biased region" description="Pro residues" evidence="3">
    <location>
        <begin position="112"/>
        <end position="123"/>
    </location>
</feature>
<reference evidence="6 7" key="1">
    <citation type="journal article" date="2015" name="Biotechnol. Biofuels">
        <title>Enhanced degradation of softwood versus hardwood by the white-rot fungus Pycnoporus coccineus.</title>
        <authorList>
            <person name="Couturier M."/>
            <person name="Navarro D."/>
            <person name="Chevret D."/>
            <person name="Henrissat B."/>
            <person name="Piumi F."/>
            <person name="Ruiz-Duenas F.J."/>
            <person name="Martinez A.T."/>
            <person name="Grigoriev I.V."/>
            <person name="Riley R."/>
            <person name="Lipzen A."/>
            <person name="Berrin J.G."/>
            <person name="Master E.R."/>
            <person name="Rosso M.N."/>
        </authorList>
    </citation>
    <scope>NUCLEOTIDE SEQUENCE [LARGE SCALE GENOMIC DNA]</scope>
    <source>
        <strain evidence="6 7">BRFM310</strain>
    </source>
</reference>
<evidence type="ECO:0000256" key="3">
    <source>
        <dbReference type="SAM" id="MobiDB-lite"/>
    </source>
</evidence>
<feature type="region of interest" description="Disordered" evidence="3">
    <location>
        <begin position="458"/>
        <end position="615"/>
    </location>
</feature>
<dbReference type="PROSITE" id="PS50212">
    <property type="entry name" value="RASGEF_NTER"/>
    <property type="match status" value="1"/>
</dbReference>
<dbReference type="PANTHER" id="PTHR23113">
    <property type="entry name" value="GUANINE NUCLEOTIDE EXCHANGE FACTOR"/>
    <property type="match status" value="1"/>
</dbReference>
<dbReference type="SMART" id="SM00147">
    <property type="entry name" value="RasGEF"/>
    <property type="match status" value="1"/>
</dbReference>
<dbReference type="AlphaFoldDB" id="A0A1Y2IQP3"/>
<keyword evidence="1 2" id="KW-0344">Guanine-nucleotide releasing factor</keyword>
<keyword evidence="7" id="KW-1185">Reference proteome</keyword>
<feature type="domain" description="Ras-GEF" evidence="4">
    <location>
        <begin position="862"/>
        <end position="1093"/>
    </location>
</feature>
<dbReference type="Pfam" id="PF00618">
    <property type="entry name" value="RasGEF_N"/>
    <property type="match status" value="1"/>
</dbReference>
<feature type="region of interest" description="Disordered" evidence="3">
    <location>
        <begin position="1"/>
        <end position="232"/>
    </location>
</feature>
<dbReference type="Proteomes" id="UP000193067">
    <property type="component" value="Unassembled WGS sequence"/>
</dbReference>
<name>A0A1Y2IQP3_TRAC3</name>
<feature type="compositionally biased region" description="Low complexity" evidence="3">
    <location>
        <begin position="577"/>
        <end position="589"/>
    </location>
</feature>
<feature type="compositionally biased region" description="Low complexity" evidence="3">
    <location>
        <begin position="40"/>
        <end position="53"/>
    </location>
</feature>
<feature type="domain" description="N-terminal Ras-GEF" evidence="5">
    <location>
        <begin position="614"/>
        <end position="739"/>
    </location>
</feature>
<sequence>MMTPKNHPIDLPKIPSLPPIQMPDASNLFGAASHSRRSDSPSSRPSSSSPHASQDTFLTAHTSLSPDQPSSSSTNGSPVYLYPPAAPAMNTPTGLRKSLSVDSFVKYNKHGPMPPSRPTPPSPLSSDYRASQADPDAHPPASARGADANTSVYRSTWTDRDRRLPPPPLQSRSPGLSIGTATEDRDATFFDESDIERSEELSRRARKGKATSRQSVRPGELPMPSRLQPKGSVPSMHIGPYAQPIVPLRISSLNFRGAKHKSLMPLHTQFSSPPQLPEVSLLVIGPHGCGKSTIIQKGLKHYGLGKPEEIQLERPDGKGVFSYTQRWAMLPVAHAVTETALRILEADVSTFNLSDAHGVWSDATDVWNGIMICFDVTDPDSLRHVEDLLMAFGKLRAPCLALACKSDLPHRVDLREATAMLKHYDVPLIEVSTSSDATKTKVRITFEWMFRSMFKPHDENDSYRNPASPAGMSPPSPRDISRASSATPTASSSPYSIQQPSAINRPASHTPSQSISHGSQSTRGYHVSMGGATSATSGSPASPTRVRSTGDLLSEHEKSRREEREGHVGIYNGARNSSHSSFHAHQSSSVGTDGPSSTTDISMSDGARDMSMKESRAPPWMSLDDLLNKLLFMAVCDDDPVFISHFLLTYRRFASPRTVLLSMQKRMRSLDGPSGDPMFACYAQMRICQLLDLWISTYPTDFAVPGASSALAALIKSIITKTYLLHYGAEFLPFLEVVAGLQDKDASWALKVEDESSDTSSLSDEERSFLVGQSASARSSSPTPIPPEPPSIPPQGSQQGFTRERKASLPLTARALIATPTANSTTQSLPQENQAIGPPPNLGFKHILRHLQTISQTLAPVDPADIAQEMTRIQCIFFLRIEPRHWLQHVFVQGKKNTEADPITVYNLVSNHFGEWIVSLILSHDKPKGRARQIEKFIDVANRLRALHNYSGLRAVIAGINSATFEGDESLELLRTKSAEHWKSFQQWDQLLQSVRSHQKYRMALRNTRGACIPALEVHLSDLIRAHEGNPDYHDDDPTKIHWAKFNMMARFIDTIVQCQKGCREGGEYERFPDREEIRDLFLFEKEHYLMDEDMQRSRMALPDLDGYEDQLRSGGPRVAPRDPSHHKDAAIFRKLLNFSWT</sequence>
<dbReference type="SUPFAM" id="SSF52540">
    <property type="entry name" value="P-loop containing nucleoside triphosphate hydrolases"/>
    <property type="match status" value="1"/>
</dbReference>
<feature type="compositionally biased region" description="Polar residues" evidence="3">
    <location>
        <begin position="497"/>
        <end position="523"/>
    </location>
</feature>
<feature type="compositionally biased region" description="Basic and acidic residues" evidence="3">
    <location>
        <begin position="553"/>
        <end position="567"/>
    </location>
</feature>
<feature type="compositionally biased region" description="Low complexity" evidence="3">
    <location>
        <begin position="530"/>
        <end position="544"/>
    </location>
</feature>
<protein>
    <submittedName>
        <fullName evidence="6">Ras GEF</fullName>
    </submittedName>
</protein>
<evidence type="ECO:0000256" key="2">
    <source>
        <dbReference type="PROSITE-ProRule" id="PRU00168"/>
    </source>
</evidence>
<dbReference type="InterPro" id="IPR000651">
    <property type="entry name" value="Ras-like_Gua-exchang_fac_N"/>
</dbReference>